<evidence type="ECO:0000256" key="1">
    <source>
        <dbReference type="SAM" id="MobiDB-lite"/>
    </source>
</evidence>
<sequence length="41" mass="4683">MRRRRRSTFAGNANPPGFDRPYDPTMARVRQLTSTVPGPHD</sequence>
<evidence type="ECO:0000313" key="2">
    <source>
        <dbReference type="EMBL" id="UXX82632.1"/>
    </source>
</evidence>
<organism evidence="2 3">
    <name type="scientific">Roseovarius pelagicus</name>
    <dbReference type="NCBI Taxonomy" id="2980108"/>
    <lineage>
        <taxon>Bacteria</taxon>
        <taxon>Pseudomonadati</taxon>
        <taxon>Pseudomonadota</taxon>
        <taxon>Alphaproteobacteria</taxon>
        <taxon>Rhodobacterales</taxon>
        <taxon>Roseobacteraceae</taxon>
        <taxon>Roseovarius</taxon>
    </lineage>
</organism>
<gene>
    <name evidence="2" type="ORF">N7U68_16300</name>
</gene>
<dbReference type="RefSeq" id="WP_263047490.1">
    <property type="nucleotide sequence ID" value="NZ_CP106738.1"/>
</dbReference>
<dbReference type="Proteomes" id="UP001064087">
    <property type="component" value="Chromosome"/>
</dbReference>
<keyword evidence="3" id="KW-1185">Reference proteome</keyword>
<protein>
    <submittedName>
        <fullName evidence="2">Uncharacterized protein</fullName>
    </submittedName>
</protein>
<evidence type="ECO:0000313" key="3">
    <source>
        <dbReference type="Proteomes" id="UP001064087"/>
    </source>
</evidence>
<reference evidence="2" key="1">
    <citation type="submission" date="2022-10" db="EMBL/GenBank/DDBJ databases">
        <title>Roseovarius pelagicus sp. nov., isolated from Arctic seawater.</title>
        <authorList>
            <person name="Hong Y.W."/>
            <person name="Hwang C.Y."/>
        </authorList>
    </citation>
    <scope>NUCLEOTIDE SEQUENCE</scope>
    <source>
        <strain evidence="2">HL-MP18</strain>
    </source>
</reference>
<proteinExistence type="predicted"/>
<name>A0ABY6D916_9RHOB</name>
<feature type="region of interest" description="Disordered" evidence="1">
    <location>
        <begin position="1"/>
        <end position="25"/>
    </location>
</feature>
<dbReference type="EMBL" id="CP106738">
    <property type="protein sequence ID" value="UXX82632.1"/>
    <property type="molecule type" value="Genomic_DNA"/>
</dbReference>
<accession>A0ABY6D916</accession>